<dbReference type="Gene3D" id="1.10.287.110">
    <property type="entry name" value="DnaJ domain"/>
    <property type="match status" value="1"/>
</dbReference>
<protein>
    <recommendedName>
        <fullName evidence="4">J domain-containing protein</fullName>
    </recommendedName>
</protein>
<dbReference type="PANTHER" id="PTHR44144:SF1">
    <property type="entry name" value="DNAJ HOMOLOG SUBFAMILY C MEMBER 9"/>
    <property type="match status" value="1"/>
</dbReference>
<evidence type="ECO:0000256" key="1">
    <source>
        <dbReference type="ARBA" id="ARBA00022553"/>
    </source>
</evidence>
<evidence type="ECO:0000259" key="4">
    <source>
        <dbReference type="PROSITE" id="PS50076"/>
    </source>
</evidence>
<sequence length="284" mass="33287">NDRRRSSVTIIYLAVTRSKFQEIFSFLTTCTMSNFKEKCFQYFGTSNFYEVLGIDENATGKEIKKAYHKMSLLVHPDRVDENQKEICTEKFKVLGRIHSILQDKEKRKVYNDCGDFDDESYSTFNWSEYWTSMFKKIELADIQKYEKEYIGSEAERKDIKRAYESGKGDMNIILELVAFSNCDSEPRIINIVREMVGNGEVEEFDCFFNESKAKKCRRHRKWAKEAEEVSKNFEDLQKELDANRKARAESFGSFFAALEAKYTTKARKSITAGSNQKSKRLRKK</sequence>
<evidence type="ECO:0000256" key="2">
    <source>
        <dbReference type="SAM" id="Coils"/>
    </source>
</evidence>
<dbReference type="Pfam" id="PF00226">
    <property type="entry name" value="DnaJ"/>
    <property type="match status" value="1"/>
</dbReference>
<feature type="domain" description="J" evidence="4">
    <location>
        <begin position="47"/>
        <end position="114"/>
    </location>
</feature>
<dbReference type="GO" id="GO:0005737">
    <property type="term" value="C:cytoplasm"/>
    <property type="evidence" value="ECO:0007669"/>
    <property type="project" value="TreeGrafter"/>
</dbReference>
<dbReference type="InterPro" id="IPR001623">
    <property type="entry name" value="DnaJ_domain"/>
</dbReference>
<dbReference type="Proteomes" id="UP000030742">
    <property type="component" value="Unassembled WGS sequence"/>
</dbReference>
<dbReference type="SUPFAM" id="SSF46565">
    <property type="entry name" value="Chaperone J-domain"/>
    <property type="match status" value="1"/>
</dbReference>
<dbReference type="GO" id="GO:0031072">
    <property type="term" value="F:heat shock protein binding"/>
    <property type="evidence" value="ECO:0007669"/>
    <property type="project" value="TreeGrafter"/>
</dbReference>
<dbReference type="OMA" id="WLDLWSK"/>
<dbReference type="Pfam" id="PF23302">
    <property type="entry name" value="HTH_DNAJC9"/>
    <property type="match status" value="1"/>
</dbReference>
<reference evidence="5 7" key="1">
    <citation type="journal article" date="2013" name="Genome Biol.">
        <title>Draft genome of the mountain pine beetle, Dendroctonus ponderosae Hopkins, a major forest pest.</title>
        <authorList>
            <person name="Keeling C.I."/>
            <person name="Yuen M.M."/>
            <person name="Liao N.Y."/>
            <person name="Docking T.R."/>
            <person name="Chan S.K."/>
            <person name="Taylor G.A."/>
            <person name="Palmquist D.L."/>
            <person name="Jackman S.D."/>
            <person name="Nguyen A."/>
            <person name="Li M."/>
            <person name="Henderson H."/>
            <person name="Janes J.K."/>
            <person name="Zhao Y."/>
            <person name="Pandoh P."/>
            <person name="Moore R."/>
            <person name="Sperling F.A."/>
            <person name="Huber D.P."/>
            <person name="Birol I."/>
            <person name="Jones S.J."/>
            <person name="Bohlmann J."/>
        </authorList>
    </citation>
    <scope>NUCLEOTIDE SEQUENCE</scope>
</reference>
<organism evidence="5">
    <name type="scientific">Dendroctonus ponderosae</name>
    <name type="common">Mountain pine beetle</name>
    <dbReference type="NCBI Taxonomy" id="77166"/>
    <lineage>
        <taxon>Eukaryota</taxon>
        <taxon>Metazoa</taxon>
        <taxon>Ecdysozoa</taxon>
        <taxon>Arthropoda</taxon>
        <taxon>Hexapoda</taxon>
        <taxon>Insecta</taxon>
        <taxon>Pterygota</taxon>
        <taxon>Neoptera</taxon>
        <taxon>Endopterygota</taxon>
        <taxon>Coleoptera</taxon>
        <taxon>Polyphaga</taxon>
        <taxon>Cucujiformia</taxon>
        <taxon>Curculionidae</taxon>
        <taxon>Scolytinae</taxon>
        <taxon>Dendroctonus</taxon>
    </lineage>
</organism>
<dbReference type="InterPro" id="IPR036869">
    <property type="entry name" value="J_dom_sf"/>
</dbReference>
<accession>N6THT9</accession>
<dbReference type="CDD" id="cd06257">
    <property type="entry name" value="DnaJ"/>
    <property type="match status" value="1"/>
</dbReference>
<dbReference type="AlphaFoldDB" id="N6THT9"/>
<dbReference type="EMBL" id="KB631815">
    <property type="protein sequence ID" value="ERL86446.1"/>
    <property type="molecule type" value="Genomic_DNA"/>
</dbReference>
<dbReference type="InterPro" id="IPR052594">
    <property type="entry name" value="J_domain-containing_protein"/>
</dbReference>
<feature type="non-terminal residue" evidence="5">
    <location>
        <position position="1"/>
    </location>
</feature>
<dbReference type="SMART" id="SM00271">
    <property type="entry name" value="DnaJ"/>
    <property type="match status" value="1"/>
</dbReference>
<gene>
    <name evidence="6" type="ORF">D910_03853</name>
    <name evidence="5" type="ORF">YQE_03573</name>
</gene>
<evidence type="ECO:0000256" key="3">
    <source>
        <dbReference type="SAM" id="MobiDB-lite"/>
    </source>
</evidence>
<dbReference type="EMBL" id="KB740615">
    <property type="protein sequence ID" value="ENN79979.1"/>
    <property type="molecule type" value="Genomic_DNA"/>
</dbReference>
<proteinExistence type="predicted"/>
<evidence type="ECO:0000313" key="7">
    <source>
        <dbReference type="Proteomes" id="UP000030742"/>
    </source>
</evidence>
<dbReference type="PROSITE" id="PS50076">
    <property type="entry name" value="DNAJ_2"/>
    <property type="match status" value="1"/>
</dbReference>
<dbReference type="GO" id="GO:0005634">
    <property type="term" value="C:nucleus"/>
    <property type="evidence" value="ECO:0007669"/>
    <property type="project" value="TreeGrafter"/>
</dbReference>
<feature type="region of interest" description="Disordered" evidence="3">
    <location>
        <begin position="265"/>
        <end position="284"/>
    </location>
</feature>
<evidence type="ECO:0000313" key="6">
    <source>
        <dbReference type="EMBL" id="ERL86446.1"/>
    </source>
</evidence>
<dbReference type="HOGENOM" id="CLU_055868_1_0_1"/>
<name>N6THT9_DENPD</name>
<evidence type="ECO:0000313" key="5">
    <source>
        <dbReference type="EMBL" id="ENN79979.1"/>
    </source>
</evidence>
<dbReference type="FunFam" id="1.10.287.110:FF:000035">
    <property type="entry name" value="DnaJ homolog subfamily C member 9"/>
    <property type="match status" value="1"/>
</dbReference>
<dbReference type="PRINTS" id="PR00625">
    <property type="entry name" value="JDOMAIN"/>
</dbReference>
<dbReference type="OrthoDB" id="110024at2759"/>
<dbReference type="InterPro" id="IPR056453">
    <property type="entry name" value="HTH_DNAJC9"/>
</dbReference>
<dbReference type="PANTHER" id="PTHR44144">
    <property type="entry name" value="DNAJ HOMOLOG SUBFAMILY C MEMBER 9"/>
    <property type="match status" value="1"/>
</dbReference>
<keyword evidence="1" id="KW-0597">Phosphoprotein</keyword>
<dbReference type="InterPro" id="IPR018253">
    <property type="entry name" value="DnaJ_domain_CS"/>
</dbReference>
<keyword evidence="2" id="KW-0175">Coiled coil</keyword>
<dbReference type="PROSITE" id="PS00636">
    <property type="entry name" value="DNAJ_1"/>
    <property type="match status" value="1"/>
</dbReference>
<feature type="coiled-coil region" evidence="2">
    <location>
        <begin position="219"/>
        <end position="246"/>
    </location>
</feature>